<sequence>MSSFFNFPNVPIGTMRASKLNKVTPEPTEGAKGYSSGIEVADMSGSAKGWNVKVAMTTPLQTTEGKELKGWELYIPTEKIKSAGLETNEVIGHAVTLTKEGATGTVFRAVQGKGKGRFANIFESYTEAAATEEGLTRKKGVQLTVQNGAYKGAYQGKLTWTLQNVPN</sequence>
<organism evidence="3">
    <name type="scientific">Candidatus Enterococcus mansonii</name>
    <dbReference type="NCBI Taxonomy" id="1834181"/>
    <lineage>
        <taxon>Bacteria</taxon>
        <taxon>Bacillati</taxon>
        <taxon>Bacillota</taxon>
        <taxon>Bacilli</taxon>
        <taxon>Lactobacillales</taxon>
        <taxon>Enterococcaceae</taxon>
        <taxon>Enterococcus</taxon>
    </lineage>
</organism>
<comment type="caution">
    <text evidence="3">The sequence shown here is derived from an EMBL/GenBank/DDBJ whole genome shotgun (WGS) entry which is preliminary data.</text>
</comment>
<dbReference type="STRING" id="1834181.A5880_002164"/>
<reference evidence="3" key="1">
    <citation type="submission" date="2017-05" db="EMBL/GenBank/DDBJ databases">
        <title>The Genome Sequence of Enterococcus sp. 4G2_DIV0659.</title>
        <authorList>
            <consortium name="The Broad Institute Genomics Platform"/>
            <consortium name="The Broad Institute Genomic Center for Infectious Diseases"/>
            <person name="Earl A."/>
            <person name="Manson A."/>
            <person name="Schwartman J."/>
            <person name="Gilmore M."/>
            <person name="Abouelleil A."/>
            <person name="Cao P."/>
            <person name="Chapman S."/>
            <person name="Cusick C."/>
            <person name="Shea T."/>
            <person name="Young S."/>
            <person name="Neafsey D."/>
            <person name="Nusbaum C."/>
            <person name="Birren B."/>
        </authorList>
    </citation>
    <scope>NUCLEOTIDE SEQUENCE [LARGE SCALE GENOMIC DNA]</scope>
    <source>
        <strain evidence="3">4G2_DIV0659</strain>
    </source>
</reference>
<dbReference type="AlphaFoldDB" id="A0A242CCA8"/>
<accession>A0A242CCA8</accession>
<dbReference type="Proteomes" id="UP000195139">
    <property type="component" value="Unassembled WGS sequence"/>
</dbReference>
<keyword evidence="4" id="KW-1185">Reference proteome</keyword>
<evidence type="ECO:0000313" key="3">
    <source>
        <dbReference type="EMBL" id="OTO07894.1"/>
    </source>
</evidence>
<protein>
    <recommendedName>
        <fullName evidence="1">WxL domain-containing protein</fullName>
    </recommendedName>
</protein>
<dbReference type="EMBL" id="NGLE01000003">
    <property type="protein sequence ID" value="OTO07894.1"/>
    <property type="molecule type" value="Genomic_DNA"/>
</dbReference>
<dbReference type="EMBL" id="NGLE02000001">
    <property type="protein sequence ID" value="MEI5993726.1"/>
    <property type="molecule type" value="Genomic_DNA"/>
</dbReference>
<dbReference type="InterPro" id="IPR027994">
    <property type="entry name" value="WxL_dom"/>
</dbReference>
<evidence type="ECO:0000259" key="1">
    <source>
        <dbReference type="Pfam" id="PF13731"/>
    </source>
</evidence>
<name>A0A242CCA8_9ENTE</name>
<proteinExistence type="predicted"/>
<evidence type="ECO:0000313" key="4">
    <source>
        <dbReference type="Proteomes" id="UP000195139"/>
    </source>
</evidence>
<reference evidence="2 4" key="2">
    <citation type="submission" date="2018-07" db="EMBL/GenBank/DDBJ databases">
        <title>The Genome Sequence of Enterococcus sp. DIV0659b.</title>
        <authorList>
            <consortium name="The Broad Institute Genomics Platform"/>
            <consortium name="The Broad Institute Genomic Center for Infectious Diseases"/>
            <person name="Earl A."/>
            <person name="Manson A."/>
            <person name="Schwartman J."/>
            <person name="Gilmore M."/>
            <person name="Abouelleil A."/>
            <person name="Cao P."/>
            <person name="Chapman S."/>
            <person name="Cusick C."/>
            <person name="Shea T."/>
            <person name="Young S."/>
            <person name="Neafsey D."/>
            <person name="Nusbaum C."/>
            <person name="Birren B."/>
        </authorList>
    </citation>
    <scope>NUCLEOTIDE SEQUENCE [LARGE SCALE GENOMIC DNA]</scope>
    <source>
        <strain evidence="2 4">4G2_DIV0659</strain>
    </source>
</reference>
<evidence type="ECO:0000313" key="2">
    <source>
        <dbReference type="EMBL" id="MEI5993726.1"/>
    </source>
</evidence>
<gene>
    <name evidence="2" type="ORF">A5880_001273</name>
    <name evidence="3" type="ORF">A5880_002164</name>
</gene>
<dbReference type="RefSeq" id="WP_256924825.1">
    <property type="nucleotide sequence ID" value="NZ_NGLE02000001.1"/>
</dbReference>
<feature type="domain" description="WxL" evidence="1">
    <location>
        <begin position="3"/>
        <end position="166"/>
    </location>
</feature>
<dbReference type="Pfam" id="PF13731">
    <property type="entry name" value="WxL"/>
    <property type="match status" value="1"/>
</dbReference>